<dbReference type="EMBL" id="CM041547">
    <property type="protein sequence ID" value="KAI3359803.1"/>
    <property type="molecule type" value="Genomic_DNA"/>
</dbReference>
<accession>A0ACB8VX60</accession>
<name>A0ACB8VX60_9TELE</name>
<evidence type="ECO:0000313" key="1">
    <source>
        <dbReference type="EMBL" id="KAI3359803.1"/>
    </source>
</evidence>
<evidence type="ECO:0000313" key="2">
    <source>
        <dbReference type="Proteomes" id="UP000831701"/>
    </source>
</evidence>
<feature type="non-terminal residue" evidence="1">
    <location>
        <position position="1"/>
    </location>
</feature>
<dbReference type="Proteomes" id="UP000831701">
    <property type="component" value="Chromosome 17"/>
</dbReference>
<proteinExistence type="predicted"/>
<sequence length="302" mass="33978">WDCAIDLLLGTPAYDITIKNQYPLPLITSTFELLQQAKIFTKLDLQNAYHLVQIWELDEWKTGFNTLHGHYEYLVILFGLTNAPAVFQSFINEVLRDFLNDFVYVYLDDILIFSPNPAIHQHHVRQLLLLLLENKLYIKAEKCEFRASSVLFLGYVISDNHIKMDTEKGEGAEAGPDGASPATTGATSHWSQMSLDFITGRPPSKDNITVLMVVNQFSKITHFIPLSKLPTAKETGQSLPEVTEVVRKLLGGKAPGVDEIRPEYLKSLDVVGLSWLTRLCSIAWRSGTVPLEWQTWGGGPSF</sequence>
<protein>
    <submittedName>
        <fullName evidence="1">Uncharacterized protein</fullName>
    </submittedName>
</protein>
<reference evidence="1" key="1">
    <citation type="submission" date="2022-04" db="EMBL/GenBank/DDBJ databases">
        <title>Jade perch genome.</title>
        <authorList>
            <person name="Chao B."/>
        </authorList>
    </citation>
    <scope>NUCLEOTIDE SEQUENCE</scope>
    <source>
        <strain evidence="1">CB-2022</strain>
    </source>
</reference>
<organism evidence="1 2">
    <name type="scientific">Scortum barcoo</name>
    <name type="common">barcoo grunter</name>
    <dbReference type="NCBI Taxonomy" id="214431"/>
    <lineage>
        <taxon>Eukaryota</taxon>
        <taxon>Metazoa</taxon>
        <taxon>Chordata</taxon>
        <taxon>Craniata</taxon>
        <taxon>Vertebrata</taxon>
        <taxon>Euteleostomi</taxon>
        <taxon>Actinopterygii</taxon>
        <taxon>Neopterygii</taxon>
        <taxon>Teleostei</taxon>
        <taxon>Neoteleostei</taxon>
        <taxon>Acanthomorphata</taxon>
        <taxon>Eupercaria</taxon>
        <taxon>Centrarchiformes</taxon>
        <taxon>Terapontoidei</taxon>
        <taxon>Terapontidae</taxon>
        <taxon>Scortum</taxon>
    </lineage>
</organism>
<comment type="caution">
    <text evidence="1">The sequence shown here is derived from an EMBL/GenBank/DDBJ whole genome shotgun (WGS) entry which is preliminary data.</text>
</comment>
<gene>
    <name evidence="1" type="ORF">L3Q82_014179</name>
</gene>
<keyword evidence="2" id="KW-1185">Reference proteome</keyword>